<sequence>MIDLKFEKIKKFISETSKETSIYIGSDSKQYRDSTIFVTAVVIHIDSCRGAKIFYSFKKERKINSLRERLMKEVDLSVYTALNLLDCIDGRKLEIHLDLNPNENHKSNIVVRDAIGYVLSQGLKPVLKPNSIAAFSVADYLLKHL</sequence>
<dbReference type="OrthoDB" id="13663at2"/>
<evidence type="ECO:0008006" key="3">
    <source>
        <dbReference type="Google" id="ProtNLM"/>
    </source>
</evidence>
<reference evidence="1 2" key="1">
    <citation type="submission" date="2009-04" db="EMBL/GenBank/DDBJ databases">
        <authorList>
            <person name="Reysenbach A.-L."/>
            <person name="Heidelberg J.F."/>
            <person name="Nelson W.C."/>
        </authorList>
    </citation>
    <scope>NUCLEOTIDE SEQUENCE [LARGE SCALE GENOMIC DNA]</scope>
    <source>
        <strain evidence="1 2">SS-5</strain>
    </source>
</reference>
<keyword evidence="2" id="KW-1185">Reference proteome</keyword>
<dbReference type="Proteomes" id="UP000005540">
    <property type="component" value="Unassembled WGS sequence"/>
</dbReference>
<gene>
    <name evidence="1" type="ORF">SULYE_1392</name>
</gene>
<organism evidence="1 2">
    <name type="scientific">Sulfurihydrogenibium yellowstonense SS-5</name>
    <dbReference type="NCBI Taxonomy" id="432331"/>
    <lineage>
        <taxon>Bacteria</taxon>
        <taxon>Pseudomonadati</taxon>
        <taxon>Aquificota</taxon>
        <taxon>Aquificia</taxon>
        <taxon>Aquificales</taxon>
        <taxon>Hydrogenothermaceae</taxon>
        <taxon>Sulfurihydrogenibium</taxon>
    </lineage>
</organism>
<comment type="caution">
    <text evidence="1">The sequence shown here is derived from an EMBL/GenBank/DDBJ whole genome shotgun (WGS) entry which is preliminary data.</text>
</comment>
<dbReference type="AlphaFoldDB" id="C4FLD9"/>
<dbReference type="Pfam" id="PF04308">
    <property type="entry name" value="RNaseH_like"/>
    <property type="match status" value="1"/>
</dbReference>
<protein>
    <recommendedName>
        <fullName evidence="3">DUF458 domain-containing protein</fullName>
    </recommendedName>
</protein>
<dbReference type="EMBL" id="ABZS01000150">
    <property type="protein sequence ID" value="EEP60110.1"/>
    <property type="molecule type" value="Genomic_DNA"/>
</dbReference>
<dbReference type="PANTHER" id="PTHR39961:SF1">
    <property type="entry name" value="DUF458 DOMAIN-CONTAINING PROTEIN"/>
    <property type="match status" value="1"/>
</dbReference>
<accession>C4FLD9</accession>
<evidence type="ECO:0000313" key="1">
    <source>
        <dbReference type="EMBL" id="EEP60110.1"/>
    </source>
</evidence>
<proteinExistence type="predicted"/>
<dbReference type="InterPro" id="IPR007405">
    <property type="entry name" value="Phage_KVP40_Orf299"/>
</dbReference>
<dbReference type="PANTHER" id="PTHR39961">
    <property type="entry name" value="HYPOTHETICAL CYTOSOLIC PROTEIN"/>
    <property type="match status" value="1"/>
</dbReference>
<evidence type="ECO:0000313" key="2">
    <source>
        <dbReference type="Proteomes" id="UP000005540"/>
    </source>
</evidence>
<name>C4FLD9_9AQUI</name>
<dbReference type="RefSeq" id="WP_007547710.1">
    <property type="nucleotide sequence ID" value="NZ_ABZS01000150.1"/>
</dbReference>